<sequence length="622" mass="68135">MAPCLPKSTRKRSPPARFVKSNCQLVCILALLGGVTQLCSMAIARFEAPASTPIQKPIPPRAAVLIVGETRSLFLPRVYELCRRNLIGGLAKQGAAVDVFLRLDRSVKASEGSEGHRKISGARGVPSIIGHLPDSILRPMLQTLKPVQVSWFVAGKDEGDTESDAGLRNGTLLPWRSLSIEERSLALLRAFDRPLWSQWWNRYQAYRGALRYSALRNFEYAYFCFARSDSAWLRPVPPIQSFSRDKVSVNDVWMLTANDHVMVAPSGDLVERLIDMDNTGRTWCFGNPYGLSPFHGRSNEEKKRPEAPCDYEAIRGAVVEKLRCLPEEADLIARDIVEEYCCSGSRGKRFKTHAGHTEHLLAKKICGDKEDCGDQHRGFADLAQVRLAQTVVRSHFGADCGRLASYQGNPSVRSSRPSVGNYLICVLLFHDCRFRDRRMPSLGPFGGKPLGDLKIDPPGRCAWPAWFPSSEPPQPAQLVSGDGRCATIDGERVVLRECVQESEQDALAASGTQNRLVFSKPVRHAPDQLFALLANTAKGVEILSLDPRFSSDFRCLRPGGAAGLTVGRCDALESGNAARATAFVLDAGRLVHSSGACVVGRDQLSLSSCVAATALEVVVVEP</sequence>
<dbReference type="EMBL" id="CAKKNE010000004">
    <property type="protein sequence ID" value="CAH0374399.1"/>
    <property type="molecule type" value="Genomic_DNA"/>
</dbReference>
<accession>A0A8J2SW29</accession>
<evidence type="ECO:0000313" key="2">
    <source>
        <dbReference type="Proteomes" id="UP000789595"/>
    </source>
</evidence>
<dbReference type="Proteomes" id="UP000789595">
    <property type="component" value="Unassembled WGS sequence"/>
</dbReference>
<reference evidence="1" key="1">
    <citation type="submission" date="2021-11" db="EMBL/GenBank/DDBJ databases">
        <authorList>
            <consortium name="Genoscope - CEA"/>
            <person name="William W."/>
        </authorList>
    </citation>
    <scope>NUCLEOTIDE SEQUENCE</scope>
</reference>
<dbReference type="OrthoDB" id="66620at2759"/>
<protein>
    <submittedName>
        <fullName evidence="1">Uncharacterized protein</fullName>
    </submittedName>
</protein>
<evidence type="ECO:0000313" key="1">
    <source>
        <dbReference type="EMBL" id="CAH0374399.1"/>
    </source>
</evidence>
<keyword evidence="2" id="KW-1185">Reference proteome</keyword>
<gene>
    <name evidence="1" type="ORF">PECAL_4P16780</name>
</gene>
<proteinExistence type="predicted"/>
<organism evidence="1 2">
    <name type="scientific">Pelagomonas calceolata</name>
    <dbReference type="NCBI Taxonomy" id="35677"/>
    <lineage>
        <taxon>Eukaryota</taxon>
        <taxon>Sar</taxon>
        <taxon>Stramenopiles</taxon>
        <taxon>Ochrophyta</taxon>
        <taxon>Pelagophyceae</taxon>
        <taxon>Pelagomonadales</taxon>
        <taxon>Pelagomonadaceae</taxon>
        <taxon>Pelagomonas</taxon>
    </lineage>
</organism>
<name>A0A8J2SW29_9STRA</name>
<comment type="caution">
    <text evidence="1">The sequence shown here is derived from an EMBL/GenBank/DDBJ whole genome shotgun (WGS) entry which is preliminary data.</text>
</comment>
<dbReference type="AlphaFoldDB" id="A0A8J2SW29"/>